<keyword evidence="2" id="KW-0560">Oxidoreductase</keyword>
<dbReference type="RefSeq" id="WP_173763395.1">
    <property type="nucleotide sequence ID" value="NZ_CP048836.1"/>
</dbReference>
<dbReference type="AlphaFoldDB" id="A0A6C1B086"/>
<dbReference type="Gene3D" id="3.90.56.10">
    <property type="entry name" value="Monooxygenase component MmoB/DmpM"/>
    <property type="match status" value="1"/>
</dbReference>
<protein>
    <submittedName>
        <fullName evidence="2">Monooxygenase</fullName>
    </submittedName>
</protein>
<evidence type="ECO:0000313" key="3">
    <source>
        <dbReference type="Proteomes" id="UP000501991"/>
    </source>
</evidence>
<gene>
    <name evidence="2" type="ORF">G3580_00475</name>
</gene>
<keyword evidence="3" id="KW-1185">Reference proteome</keyword>
<dbReference type="InterPro" id="IPR003454">
    <property type="entry name" value="MOase_MmoB_DmpM"/>
</dbReference>
<evidence type="ECO:0000313" key="2">
    <source>
        <dbReference type="EMBL" id="QID16228.1"/>
    </source>
</evidence>
<dbReference type="Proteomes" id="UP000501991">
    <property type="component" value="Chromosome"/>
</dbReference>
<name>A0A6C1B086_9RHOO</name>
<dbReference type="KEGG" id="azq:G3580_00475"/>
<comment type="similarity">
    <text evidence="1">Belongs to the TmoD/XamoD family.</text>
</comment>
<accession>A0A6C1B086</accession>
<dbReference type="InterPro" id="IPR036889">
    <property type="entry name" value="mOase_MmoB_DmpM_sf"/>
</dbReference>
<organism evidence="2 3">
    <name type="scientific">Nitrogeniibacter mangrovi</name>
    <dbReference type="NCBI Taxonomy" id="2016596"/>
    <lineage>
        <taxon>Bacteria</taxon>
        <taxon>Pseudomonadati</taxon>
        <taxon>Pseudomonadota</taxon>
        <taxon>Betaproteobacteria</taxon>
        <taxon>Rhodocyclales</taxon>
        <taxon>Zoogloeaceae</taxon>
        <taxon>Nitrogeniibacter</taxon>
    </lineage>
</organism>
<sequence length="89" mass="10294">MSDVFIALQTNEESRYIVEALLQDNPNAVVDEQPAMVKINVPHSLVLKRETMEELIGRPYDLQEMQVHLITLSGHVDEDEDEFRLAWND</sequence>
<reference evidence="2 3" key="1">
    <citation type="submission" date="2020-02" db="EMBL/GenBank/DDBJ databases">
        <title>Nitrogenibacter mangrovi gen. nov., sp. nov. isolated from mangrove sediment, a denitrifying betaproteobacterium.</title>
        <authorList>
            <person name="Liao H."/>
            <person name="Tian Y."/>
        </authorList>
    </citation>
    <scope>NUCLEOTIDE SEQUENCE [LARGE SCALE GENOMIC DNA]</scope>
    <source>
        <strain evidence="2 3">M9-3-2</strain>
    </source>
</reference>
<proteinExistence type="inferred from homology"/>
<dbReference type="EMBL" id="CP048836">
    <property type="protein sequence ID" value="QID16228.1"/>
    <property type="molecule type" value="Genomic_DNA"/>
</dbReference>
<dbReference type="SUPFAM" id="SSF56029">
    <property type="entry name" value="Monooxygenase (hydroxylase) regulatory protein"/>
    <property type="match status" value="1"/>
</dbReference>
<evidence type="ECO:0000256" key="1">
    <source>
        <dbReference type="ARBA" id="ARBA00006313"/>
    </source>
</evidence>
<dbReference type="Pfam" id="PF02406">
    <property type="entry name" value="MmoB_DmpM"/>
    <property type="match status" value="1"/>
</dbReference>
<keyword evidence="2" id="KW-0503">Monooxygenase</keyword>
<dbReference type="GO" id="GO:0004497">
    <property type="term" value="F:monooxygenase activity"/>
    <property type="evidence" value="ECO:0007669"/>
    <property type="project" value="UniProtKB-KW"/>
</dbReference>